<proteinExistence type="predicted"/>
<evidence type="ECO:0000313" key="2">
    <source>
        <dbReference type="Proteomes" id="UP000617041"/>
    </source>
</evidence>
<dbReference type="Proteomes" id="UP000617041">
    <property type="component" value="Unassembled WGS sequence"/>
</dbReference>
<reference evidence="1" key="1">
    <citation type="submission" date="2020-12" db="EMBL/GenBank/DDBJ databases">
        <title>Ramlibacter sp. nov., isolated from a freshwater alga, Cryptomonas.</title>
        <authorList>
            <person name="Kim H.M."/>
            <person name="Jeon C.O."/>
        </authorList>
    </citation>
    <scope>NUCLEOTIDE SEQUENCE</scope>
    <source>
        <strain evidence="1">CrO1</strain>
    </source>
</reference>
<dbReference type="InterPro" id="IPR017853">
    <property type="entry name" value="GH"/>
</dbReference>
<name>A0A934PXS5_9BURK</name>
<dbReference type="AlphaFoldDB" id="A0A934PXS5"/>
<accession>A0A934PXS5</accession>
<dbReference type="GO" id="GO:0005975">
    <property type="term" value="P:carbohydrate metabolic process"/>
    <property type="evidence" value="ECO:0007669"/>
    <property type="project" value="InterPro"/>
</dbReference>
<protein>
    <submittedName>
        <fullName evidence="1">Family 1 glycosylhydrolase</fullName>
    </submittedName>
</protein>
<evidence type="ECO:0000313" key="1">
    <source>
        <dbReference type="EMBL" id="MBK0392449.1"/>
    </source>
</evidence>
<dbReference type="GO" id="GO:0004553">
    <property type="term" value="F:hydrolase activity, hydrolyzing O-glycosyl compounds"/>
    <property type="evidence" value="ECO:0007669"/>
    <property type="project" value="InterPro"/>
</dbReference>
<sequence length="708" mass="78454">MTTTTNALELWGGYECTVNRVGDAFHDQTLLGGHQDRIGDLELFAGLGLKSLRYPALWERMAPSPGGECDFQWTDERLPELRRLGINPILTLCHHGSGPAHTSLLEDSFATGLAQHAAAVAERYPWVRDYTPVNEPLTTARFSALYGFWYPHARDERLCWIALLNEIDATRLAMREIRRVNPEARLVQTDDLGYCHATPPLQEDADFQNERRWLGWDLLCGRVVPGHALWDRLCAHGLEGRLRRIAGDPCPPDVVGINHYLSSERLVDHRIERYGHRSIADRAVGSYKGVPLVDVDAIRHRDEGVVGLPNLLRQAWDRYRLPVAVTECHNGATRDEQVRWFVEVWRSAQQLRDEGVDLRAVTAWALLGSYDWNRMVTHFVGHYEPGVFDVRDGNARPTRMATVLQDLAAGRDPAAPALEVPGWWRRPSRLVHAAHTTQPCFERTLDDPGEGAPLLLVGDDGPLSHLAVRACEVRGLPYVRCGEDLRAALDRVRRWAVLDARDREGLAGPKRRAAACPHGPRTSVARVCAEAGVPCALFTSAFGPGLAAEGLSLPGVLVARTGPVYVPWDGGARAVRLLEALEGGGPVYASAHAWHEVYGPDLLDGMLDLLLDGASGAYNFFPAEGWTEAEWVDRMAHVAECDTTRLHMAAAPAEAPPAYPGGWTVSYLPRSDTTLERFVREARLARREGEAAIERKDDDVRLEDATGS</sequence>
<dbReference type="EMBL" id="JAEDAO010000001">
    <property type="protein sequence ID" value="MBK0392449.1"/>
    <property type="molecule type" value="Genomic_DNA"/>
</dbReference>
<gene>
    <name evidence="1" type="ORF">I8E28_07585</name>
</gene>
<comment type="caution">
    <text evidence="1">The sequence shown here is derived from an EMBL/GenBank/DDBJ whole genome shotgun (WGS) entry which is preliminary data.</text>
</comment>
<dbReference type="SUPFAM" id="SSF51445">
    <property type="entry name" value="(Trans)glycosidases"/>
    <property type="match status" value="1"/>
</dbReference>
<dbReference type="Gene3D" id="3.20.20.80">
    <property type="entry name" value="Glycosidases"/>
    <property type="match status" value="1"/>
</dbReference>
<organism evidence="1 2">
    <name type="scientific">Ramlibacter algicola</name>
    <dbReference type="NCBI Taxonomy" id="2795217"/>
    <lineage>
        <taxon>Bacteria</taxon>
        <taxon>Pseudomonadati</taxon>
        <taxon>Pseudomonadota</taxon>
        <taxon>Betaproteobacteria</taxon>
        <taxon>Burkholderiales</taxon>
        <taxon>Comamonadaceae</taxon>
        <taxon>Ramlibacter</taxon>
    </lineage>
</organism>
<keyword evidence="2" id="KW-1185">Reference proteome</keyword>
<dbReference type="RefSeq" id="WP_200787384.1">
    <property type="nucleotide sequence ID" value="NZ_JAEDAO010000001.1"/>
</dbReference>